<proteinExistence type="predicted"/>
<sequence length="117" mass="12167">MGETPGAAPELWQRLAAELDRLDADAGRTLHAALARRTAPLRIQVAGRAGTGRGSVRRSLDTVLGDVVFEDAIVDAPDGPEPVLGGDVVVYVLPTRLDPVSVHPADRAALAGLDAGR</sequence>
<dbReference type="Proteomes" id="UP001331936">
    <property type="component" value="Unassembled WGS sequence"/>
</dbReference>
<feature type="non-terminal residue" evidence="1">
    <location>
        <position position="117"/>
    </location>
</feature>
<accession>A0ABU7JZ54</accession>
<gene>
    <name evidence="1" type="ORF">Q8814_24860</name>
</gene>
<reference evidence="1 2" key="1">
    <citation type="submission" date="2023-08" db="EMBL/GenBank/DDBJ databases">
        <authorList>
            <person name="Girao M."/>
            <person name="Carvalho M.F."/>
        </authorList>
    </citation>
    <scope>NUCLEOTIDE SEQUENCE [LARGE SCALE GENOMIC DNA]</scope>
    <source>
        <strain evidence="1 2">CC-R104</strain>
    </source>
</reference>
<keyword evidence="2" id="KW-1185">Reference proteome</keyword>
<dbReference type="EMBL" id="JAUZMZ010000274">
    <property type="protein sequence ID" value="MEE2035298.1"/>
    <property type="molecule type" value="Genomic_DNA"/>
</dbReference>
<protein>
    <submittedName>
        <fullName evidence="1">Uncharacterized protein</fullName>
    </submittedName>
</protein>
<comment type="caution">
    <text evidence="1">The sequence shown here is derived from an EMBL/GenBank/DDBJ whole genome shotgun (WGS) entry which is preliminary data.</text>
</comment>
<name>A0ABU7JZ54_9NOCA</name>
<evidence type="ECO:0000313" key="2">
    <source>
        <dbReference type="Proteomes" id="UP001331936"/>
    </source>
</evidence>
<evidence type="ECO:0000313" key="1">
    <source>
        <dbReference type="EMBL" id="MEE2035298.1"/>
    </source>
</evidence>
<organism evidence="1 2">
    <name type="scientific">Rhodococcus chondri</name>
    <dbReference type="NCBI Taxonomy" id="3065941"/>
    <lineage>
        <taxon>Bacteria</taxon>
        <taxon>Bacillati</taxon>
        <taxon>Actinomycetota</taxon>
        <taxon>Actinomycetes</taxon>
        <taxon>Mycobacteriales</taxon>
        <taxon>Nocardiaceae</taxon>
        <taxon>Rhodococcus</taxon>
    </lineage>
</organism>